<dbReference type="InterPro" id="IPR050330">
    <property type="entry name" value="Bact_OuterMem_StrucFunc"/>
</dbReference>
<organism evidence="4 5">
    <name type="scientific">Tamaricihabitans halophyticus</name>
    <dbReference type="NCBI Taxonomy" id="1262583"/>
    <lineage>
        <taxon>Bacteria</taxon>
        <taxon>Bacillati</taxon>
        <taxon>Actinomycetota</taxon>
        <taxon>Actinomycetes</taxon>
        <taxon>Pseudonocardiales</taxon>
        <taxon>Pseudonocardiaceae</taxon>
        <taxon>Tamaricihabitans</taxon>
    </lineage>
</organism>
<keyword evidence="1 2" id="KW-0472">Membrane</keyword>
<evidence type="ECO:0000313" key="4">
    <source>
        <dbReference type="EMBL" id="TCP56623.1"/>
    </source>
</evidence>
<dbReference type="Proteomes" id="UP000294911">
    <property type="component" value="Unassembled WGS sequence"/>
</dbReference>
<dbReference type="Pfam" id="PF00691">
    <property type="entry name" value="OmpA"/>
    <property type="match status" value="1"/>
</dbReference>
<evidence type="ECO:0000259" key="3">
    <source>
        <dbReference type="PROSITE" id="PS51123"/>
    </source>
</evidence>
<evidence type="ECO:0000256" key="1">
    <source>
        <dbReference type="PROSITE-ProRule" id="PRU00473"/>
    </source>
</evidence>
<dbReference type="InterPro" id="IPR036737">
    <property type="entry name" value="OmpA-like_sf"/>
</dbReference>
<keyword evidence="2" id="KW-1133">Transmembrane helix</keyword>
<dbReference type="SUPFAM" id="SSF103088">
    <property type="entry name" value="OmpA-like"/>
    <property type="match status" value="1"/>
</dbReference>
<dbReference type="CDD" id="cd07185">
    <property type="entry name" value="OmpA_C-like"/>
    <property type="match status" value="1"/>
</dbReference>
<dbReference type="AlphaFoldDB" id="A0A4R2R277"/>
<dbReference type="EMBL" id="SLXQ01000001">
    <property type="protein sequence ID" value="TCP56623.1"/>
    <property type="molecule type" value="Genomic_DNA"/>
</dbReference>
<proteinExistence type="predicted"/>
<reference evidence="4 5" key="1">
    <citation type="submission" date="2019-03" db="EMBL/GenBank/DDBJ databases">
        <title>Genomic Encyclopedia of Type Strains, Phase IV (KMG-IV): sequencing the most valuable type-strain genomes for metagenomic binning, comparative biology and taxonomic classification.</title>
        <authorList>
            <person name="Goeker M."/>
        </authorList>
    </citation>
    <scope>NUCLEOTIDE SEQUENCE [LARGE SCALE GENOMIC DNA]</scope>
    <source>
        <strain evidence="4 5">DSM 45765</strain>
    </source>
</reference>
<keyword evidence="5" id="KW-1185">Reference proteome</keyword>
<dbReference type="PANTHER" id="PTHR30329">
    <property type="entry name" value="STATOR ELEMENT OF FLAGELLAR MOTOR COMPLEX"/>
    <property type="match status" value="1"/>
</dbReference>
<dbReference type="InterPro" id="IPR006665">
    <property type="entry name" value="OmpA-like"/>
</dbReference>
<dbReference type="Gene3D" id="3.30.1330.60">
    <property type="entry name" value="OmpA-like domain"/>
    <property type="match status" value="1"/>
</dbReference>
<name>A0A4R2R277_9PSEU</name>
<dbReference type="OrthoDB" id="3555397at2"/>
<dbReference type="PROSITE" id="PS51123">
    <property type="entry name" value="OMPA_2"/>
    <property type="match status" value="1"/>
</dbReference>
<gene>
    <name evidence="4" type="ORF">EV191_101568</name>
</gene>
<dbReference type="GO" id="GO:0016020">
    <property type="term" value="C:membrane"/>
    <property type="evidence" value="ECO:0007669"/>
    <property type="project" value="UniProtKB-UniRule"/>
</dbReference>
<evidence type="ECO:0000313" key="5">
    <source>
        <dbReference type="Proteomes" id="UP000294911"/>
    </source>
</evidence>
<keyword evidence="2" id="KW-0812">Transmembrane</keyword>
<accession>A0A4R2R277</accession>
<comment type="caution">
    <text evidence="4">The sequence shown here is derived from an EMBL/GenBank/DDBJ whole genome shotgun (WGS) entry which is preliminary data.</text>
</comment>
<feature type="transmembrane region" description="Helical" evidence="2">
    <location>
        <begin position="21"/>
        <end position="42"/>
    </location>
</feature>
<evidence type="ECO:0000256" key="2">
    <source>
        <dbReference type="SAM" id="Phobius"/>
    </source>
</evidence>
<sequence length="248" mass="26286">MEDPITTQRLRDAAKAKRGTWVAAGVLTVLTTGLLASVVNWWEQDTIEADLISRTQLALRDNGMAPEGVSFDGREATLYGSLASDQDAIAAVRGVPGVRSVNADGEQSEYHSSAVDTDEPKVSTALGGRVMDVSVLRGRVSQLQAEQPILFSPDSTDVSAEGLRTIDGVAALLKENPQAKAEVAGHSANESGASESNVALAADNRASVVFDLLVERGVPVDQLTAEGYADTQPMETPETSRRVEIIVR</sequence>
<dbReference type="RefSeq" id="WP_132875198.1">
    <property type="nucleotide sequence ID" value="NZ_SLXQ01000001.1"/>
</dbReference>
<feature type="domain" description="OmpA-like" evidence="3">
    <location>
        <begin position="138"/>
        <end position="248"/>
    </location>
</feature>
<protein>
    <submittedName>
        <fullName evidence="4">OmpA family protein</fullName>
    </submittedName>
</protein>
<dbReference type="PANTHER" id="PTHR30329:SF21">
    <property type="entry name" value="LIPOPROTEIN YIAD-RELATED"/>
    <property type="match status" value="1"/>
</dbReference>